<evidence type="ECO:0000313" key="13">
    <source>
        <dbReference type="Proteomes" id="UP000067708"/>
    </source>
</evidence>
<keyword evidence="3" id="KW-1003">Cell membrane</keyword>
<feature type="transmembrane region" description="Helical" evidence="11">
    <location>
        <begin position="237"/>
        <end position="260"/>
    </location>
</feature>
<organism evidence="12 13">
    <name type="scientific">Rhodoluna lacicola</name>
    <dbReference type="NCBI Taxonomy" id="529884"/>
    <lineage>
        <taxon>Bacteria</taxon>
        <taxon>Bacillati</taxon>
        <taxon>Actinomycetota</taxon>
        <taxon>Actinomycetes</taxon>
        <taxon>Micrococcales</taxon>
        <taxon>Microbacteriaceae</taxon>
        <taxon>Luna cluster</taxon>
        <taxon>Luna-1 subcluster</taxon>
        <taxon>Rhodoluna</taxon>
    </lineage>
</organism>
<feature type="transmembrane region" description="Helical" evidence="11">
    <location>
        <begin position="317"/>
        <end position="336"/>
    </location>
</feature>
<dbReference type="HOGENOM" id="CLU_028880_2_2_11"/>
<evidence type="ECO:0000256" key="10">
    <source>
        <dbReference type="ARBA" id="ARBA00035686"/>
    </source>
</evidence>
<dbReference type="CDD" id="cd06579">
    <property type="entry name" value="TM_PBP1_transp_AraH_like"/>
    <property type="match status" value="1"/>
</dbReference>
<keyword evidence="8 11" id="KW-0472">Membrane</keyword>
<evidence type="ECO:0000256" key="1">
    <source>
        <dbReference type="ARBA" id="ARBA00004651"/>
    </source>
</evidence>
<dbReference type="InterPro" id="IPR001851">
    <property type="entry name" value="ABC_transp_permease"/>
</dbReference>
<dbReference type="KEGG" id="rla:Rhola_00013450"/>
<evidence type="ECO:0000256" key="9">
    <source>
        <dbReference type="ARBA" id="ARBA00035611"/>
    </source>
</evidence>
<keyword evidence="4" id="KW-0997">Cell inner membrane</keyword>
<keyword evidence="6 11" id="KW-0812">Transmembrane</keyword>
<dbReference type="eggNOG" id="COG1172">
    <property type="taxonomic scope" value="Bacteria"/>
</dbReference>
<protein>
    <recommendedName>
        <fullName evidence="10">Xylose transport system permease protein XylH</fullName>
    </recommendedName>
</protein>
<evidence type="ECO:0000256" key="6">
    <source>
        <dbReference type="ARBA" id="ARBA00022692"/>
    </source>
</evidence>
<feature type="transmembrane region" description="Helical" evidence="11">
    <location>
        <begin position="188"/>
        <end position="206"/>
    </location>
</feature>
<evidence type="ECO:0000256" key="4">
    <source>
        <dbReference type="ARBA" id="ARBA00022519"/>
    </source>
</evidence>
<dbReference type="Proteomes" id="UP000067708">
    <property type="component" value="Chromosome"/>
</dbReference>
<evidence type="ECO:0000313" key="12">
    <source>
        <dbReference type="EMBL" id="AIC48134.1"/>
    </source>
</evidence>
<dbReference type="RefSeq" id="WP_038503353.1">
    <property type="nucleotide sequence ID" value="NZ_CP007490.1"/>
</dbReference>
<dbReference type="Pfam" id="PF02653">
    <property type="entry name" value="BPD_transp_2"/>
    <property type="match status" value="1"/>
</dbReference>
<feature type="transmembrane region" description="Helical" evidence="11">
    <location>
        <begin position="26"/>
        <end position="42"/>
    </location>
</feature>
<dbReference type="PANTHER" id="PTHR32196">
    <property type="entry name" value="ABC TRANSPORTER PERMEASE PROTEIN YPHD-RELATED-RELATED"/>
    <property type="match status" value="1"/>
</dbReference>
<feature type="transmembrane region" description="Helical" evidence="11">
    <location>
        <begin position="106"/>
        <end position="127"/>
    </location>
</feature>
<dbReference type="AlphaFoldDB" id="A0A060JPR5"/>
<comment type="subcellular location">
    <subcellularLocation>
        <location evidence="1">Cell membrane</location>
        <topology evidence="1">Multi-pass membrane protein</topology>
    </subcellularLocation>
</comment>
<dbReference type="OrthoDB" id="6844941at2"/>
<comment type="function">
    <text evidence="9">Part of the binding-protein-dependent transport system for D-xylose. Probably responsible for the translocation of the substrate across the membrane.</text>
</comment>
<dbReference type="EMBL" id="CP007490">
    <property type="protein sequence ID" value="AIC48134.1"/>
    <property type="molecule type" value="Genomic_DNA"/>
</dbReference>
<sequence>MTQSSKVDERVKQASLITKILRRPEFGAFLGAIAIFFLFATTDTTGNFAQLGGISGWTDIAAPIGIIGISVALLMIAGEFDLSTGVLVGTTGLLIGMLVTEFNMNIWLAILCAFIFAGTVGFINGYVVVKTKLPSFIVTLATFFILKGANFAYTKMVTGSVRVTGTDKAEGFDFAEAIFASKFGEANFQIALVWWIAITIIATFVLTRTRFGNWIFAAGGDANAARNAGVPVDRTKIMLFVYTALSAALVGTMFVLRLKGMQAGQGVGQEFYYIIAAAVGGTLLTGGAGSAIGASLGALIMGMAYIGIPYSRWDSDWTATFLGVILFTAVMINTYIGRRAKGGKK</sequence>
<proteinExistence type="predicted"/>
<dbReference type="STRING" id="529884.Rhola_00013450"/>
<evidence type="ECO:0000256" key="11">
    <source>
        <dbReference type="SAM" id="Phobius"/>
    </source>
</evidence>
<evidence type="ECO:0000256" key="8">
    <source>
        <dbReference type="ARBA" id="ARBA00023136"/>
    </source>
</evidence>
<keyword evidence="13" id="KW-1185">Reference proteome</keyword>
<keyword evidence="2" id="KW-0813">Transport</keyword>
<feature type="transmembrane region" description="Helical" evidence="11">
    <location>
        <begin position="82"/>
        <end position="99"/>
    </location>
</feature>
<name>A0A060JPR5_9MICO</name>
<evidence type="ECO:0000256" key="5">
    <source>
        <dbReference type="ARBA" id="ARBA00022597"/>
    </source>
</evidence>
<dbReference type="PATRIC" id="fig|529884.3.peg.1302"/>
<reference evidence="12 13" key="1">
    <citation type="journal article" date="2014" name="Int. J. Syst. Evol. Microbiol.">
        <title>Rhodoluna lacicola gen. nov., sp. nov., a planktonic freshwater bacterium with stream-lined genome.</title>
        <authorList>
            <person name="Hahn M."/>
            <person name="Schmidt J."/>
            <person name="Taipale S.J."/>
            <person name="Doolittle W.F."/>
            <person name="Koll U."/>
        </authorList>
    </citation>
    <scope>NUCLEOTIDE SEQUENCE [LARGE SCALE GENOMIC DNA]</scope>
    <source>
        <strain evidence="12 13">MWH-Ta8</strain>
    </source>
</reference>
<gene>
    <name evidence="12" type="ORF">Rhola_00013450</name>
</gene>
<evidence type="ECO:0000256" key="7">
    <source>
        <dbReference type="ARBA" id="ARBA00022989"/>
    </source>
</evidence>
<dbReference type="GO" id="GO:0005886">
    <property type="term" value="C:plasma membrane"/>
    <property type="evidence" value="ECO:0007669"/>
    <property type="project" value="UniProtKB-SubCell"/>
</dbReference>
<keyword evidence="7 11" id="KW-1133">Transmembrane helix</keyword>
<evidence type="ECO:0000256" key="2">
    <source>
        <dbReference type="ARBA" id="ARBA00022448"/>
    </source>
</evidence>
<feature type="transmembrane region" description="Helical" evidence="11">
    <location>
        <begin position="272"/>
        <end position="305"/>
    </location>
</feature>
<accession>A0A060JPR5</accession>
<keyword evidence="5" id="KW-0762">Sugar transport</keyword>
<dbReference type="PANTHER" id="PTHR32196:SF32">
    <property type="entry name" value="XYLOSE TRANSPORT SYSTEM PERMEASE PROTEIN XYLH"/>
    <property type="match status" value="1"/>
</dbReference>
<dbReference type="GO" id="GO:0022857">
    <property type="term" value="F:transmembrane transporter activity"/>
    <property type="evidence" value="ECO:0007669"/>
    <property type="project" value="InterPro"/>
</dbReference>
<feature type="transmembrane region" description="Helical" evidence="11">
    <location>
        <begin position="54"/>
        <end position="76"/>
    </location>
</feature>
<evidence type="ECO:0000256" key="3">
    <source>
        <dbReference type="ARBA" id="ARBA00022475"/>
    </source>
</evidence>